<dbReference type="RefSeq" id="WP_109875963.1">
    <property type="nucleotide sequence ID" value="NZ_AP026695.1"/>
</dbReference>
<dbReference type="GeneID" id="76209415"/>
<evidence type="ECO:0000313" key="2">
    <source>
        <dbReference type="Proteomes" id="UP000245829"/>
    </source>
</evidence>
<dbReference type="Proteomes" id="UP000245829">
    <property type="component" value="Unassembled WGS sequence"/>
</dbReference>
<dbReference type="AlphaFoldDB" id="A0A2S2KNT4"/>
<accession>A0A2S2KNT4</accession>
<proteinExistence type="predicted"/>
<reference evidence="1 2" key="1">
    <citation type="submission" date="2018-05" db="EMBL/GenBank/DDBJ databases">
        <title>genome sequencing of Nitrosopumilus sp. NM25.</title>
        <authorList>
            <person name="Mori K."/>
            <person name="Nakagawa T."/>
        </authorList>
    </citation>
    <scope>NUCLEOTIDE SEQUENCE [LARGE SCALE GENOMIC DNA]</scope>
    <source>
        <strain evidence="1 2">NM25</strain>
    </source>
</reference>
<evidence type="ECO:0000313" key="1">
    <source>
        <dbReference type="EMBL" id="GBH33296.1"/>
    </source>
</evidence>
<gene>
    <name evidence="1" type="ORF">NZNM25_00870</name>
</gene>
<evidence type="ECO:0008006" key="3">
    <source>
        <dbReference type="Google" id="ProtNLM"/>
    </source>
</evidence>
<dbReference type="EMBL" id="BGKI01000001">
    <property type="protein sequence ID" value="GBH33296.1"/>
    <property type="molecule type" value="Genomic_DNA"/>
</dbReference>
<sequence length="372" mass="42998">MINFNNDVDFSHAHFHGIQTSITHVQFNGTKTNFSHAKFDTESVSFLMTHFNGTNVDFSYTKFHGSEASFNSTKFHAQKINFAHSVFLSDKILFYEASFMGEINFGHVQFNNFTSFGDAIIDKNAEIEFNSDLSKVSFYNVKIGTNMKFGLYTKWNKQNKIYDEIRLEENDSNGLRLIAGIISQYQGLRDNYEYNFNYEDAGKFFIRESEVLRNYEDPNPFENKTTFSNKLKSAFSKSKKIEEKKSEEEILKIKKKSRFHRYVSIPFVYKHIADYGESYKKPLGILIIIFTYTMLSSAVLQHVENNLDILDAFAYGTSRALGAFVPYLDVADTTDKPWDYAVKAIALPLTGLSFIALKRRFERKYRNTVLGN</sequence>
<name>A0A2S2KNT4_9ARCH</name>
<comment type="caution">
    <text evidence="1">The sequence shown here is derived from an EMBL/GenBank/DDBJ whole genome shotgun (WGS) entry which is preliminary data.</text>
</comment>
<keyword evidence="2" id="KW-1185">Reference proteome</keyword>
<protein>
    <recommendedName>
        <fullName evidence="3">Pentapeptide repeat-containing protein</fullName>
    </recommendedName>
</protein>
<organism evidence="1 2">
    <name type="scientific">Nitrosopumilus zosterae</name>
    <dbReference type="NCBI Taxonomy" id="718286"/>
    <lineage>
        <taxon>Archaea</taxon>
        <taxon>Nitrososphaerota</taxon>
        <taxon>Nitrososphaeria</taxon>
        <taxon>Nitrosopumilales</taxon>
        <taxon>Nitrosopumilaceae</taxon>
        <taxon>Nitrosopumilus</taxon>
    </lineage>
</organism>